<dbReference type="InterPro" id="IPR011992">
    <property type="entry name" value="EF-hand-dom_pair"/>
</dbReference>
<dbReference type="GO" id="GO:0005509">
    <property type="term" value="F:calcium ion binding"/>
    <property type="evidence" value="ECO:0007669"/>
    <property type="project" value="InterPro"/>
</dbReference>
<organism evidence="4 5">
    <name type="scientific">Cymbomonas tetramitiformis</name>
    <dbReference type="NCBI Taxonomy" id="36881"/>
    <lineage>
        <taxon>Eukaryota</taxon>
        <taxon>Viridiplantae</taxon>
        <taxon>Chlorophyta</taxon>
        <taxon>Pyramimonadophyceae</taxon>
        <taxon>Pyramimonadales</taxon>
        <taxon>Pyramimonadaceae</taxon>
        <taxon>Cymbomonas</taxon>
    </lineage>
</organism>
<evidence type="ECO:0000259" key="3">
    <source>
        <dbReference type="PROSITE" id="PS50222"/>
    </source>
</evidence>
<proteinExistence type="predicted"/>
<dbReference type="PROSITE" id="PS00018">
    <property type="entry name" value="EF_HAND_1"/>
    <property type="match status" value="1"/>
</dbReference>
<feature type="domain" description="EF-hand" evidence="3">
    <location>
        <begin position="127"/>
        <end position="162"/>
    </location>
</feature>
<dbReference type="Pfam" id="PF13499">
    <property type="entry name" value="EF-hand_7"/>
    <property type="match status" value="1"/>
</dbReference>
<dbReference type="PROSITE" id="PS50222">
    <property type="entry name" value="EF_HAND_2"/>
    <property type="match status" value="2"/>
</dbReference>
<evidence type="ECO:0000256" key="2">
    <source>
        <dbReference type="SAM" id="MobiDB-lite"/>
    </source>
</evidence>
<dbReference type="AlphaFoldDB" id="A0AAE0CD77"/>
<feature type="compositionally biased region" description="Pro residues" evidence="2">
    <location>
        <begin position="13"/>
        <end position="23"/>
    </location>
</feature>
<gene>
    <name evidence="4" type="ORF">CYMTET_37773</name>
</gene>
<evidence type="ECO:0000313" key="4">
    <source>
        <dbReference type="EMBL" id="KAK3252947.1"/>
    </source>
</evidence>
<feature type="compositionally biased region" description="Low complexity" evidence="2">
    <location>
        <begin position="24"/>
        <end position="35"/>
    </location>
</feature>
<dbReference type="SUPFAM" id="SSF47473">
    <property type="entry name" value="EF-hand"/>
    <property type="match status" value="1"/>
</dbReference>
<evidence type="ECO:0000313" key="5">
    <source>
        <dbReference type="Proteomes" id="UP001190700"/>
    </source>
</evidence>
<protein>
    <recommendedName>
        <fullName evidence="3">EF-hand domain-containing protein</fullName>
    </recommendedName>
</protein>
<keyword evidence="1" id="KW-0106">Calcium</keyword>
<accession>A0AAE0CD77</accession>
<feature type="compositionally biased region" description="Pro residues" evidence="2">
    <location>
        <begin position="36"/>
        <end position="46"/>
    </location>
</feature>
<feature type="domain" description="EF-hand" evidence="3">
    <location>
        <begin position="165"/>
        <end position="197"/>
    </location>
</feature>
<dbReference type="EMBL" id="LGRX02025084">
    <property type="protein sequence ID" value="KAK3252947.1"/>
    <property type="molecule type" value="Genomic_DNA"/>
</dbReference>
<dbReference type="SMART" id="SM00054">
    <property type="entry name" value="EFh"/>
    <property type="match status" value="2"/>
</dbReference>
<dbReference type="Proteomes" id="UP001190700">
    <property type="component" value="Unassembled WGS sequence"/>
</dbReference>
<feature type="region of interest" description="Disordered" evidence="2">
    <location>
        <begin position="1"/>
        <end position="108"/>
    </location>
</feature>
<name>A0AAE0CD77_9CHLO</name>
<dbReference type="CDD" id="cd00051">
    <property type="entry name" value="EFh"/>
    <property type="match status" value="1"/>
</dbReference>
<sequence>MGCGGSKEASPPVAAPPPAPPAAPAAFQPAQAPVAAPAPAPPPDVPDSPQNEPPVESAPQKAQPALEKPEEPKTSLPELNSAAAPSTSKDEETSEALGDGPWNKLTGSHKLSFRSISRIKEIEFTEDDIMEVKHDFDSIDADGDGCITKEETRELLVRERKGGTVSEEEVDNAMSMYDVDHNGQVSFDEYFYKTITM</sequence>
<dbReference type="InterPro" id="IPR002048">
    <property type="entry name" value="EF_hand_dom"/>
</dbReference>
<dbReference type="InterPro" id="IPR018247">
    <property type="entry name" value="EF_Hand_1_Ca_BS"/>
</dbReference>
<comment type="caution">
    <text evidence="4">The sequence shown here is derived from an EMBL/GenBank/DDBJ whole genome shotgun (WGS) entry which is preliminary data.</text>
</comment>
<reference evidence="4 5" key="1">
    <citation type="journal article" date="2015" name="Genome Biol. Evol.">
        <title>Comparative Genomics of a Bacterivorous Green Alga Reveals Evolutionary Causalities and Consequences of Phago-Mixotrophic Mode of Nutrition.</title>
        <authorList>
            <person name="Burns J.A."/>
            <person name="Paasch A."/>
            <person name="Narechania A."/>
            <person name="Kim E."/>
        </authorList>
    </citation>
    <scope>NUCLEOTIDE SEQUENCE [LARGE SCALE GENOMIC DNA]</scope>
    <source>
        <strain evidence="4 5">PLY_AMNH</strain>
    </source>
</reference>
<evidence type="ECO:0000256" key="1">
    <source>
        <dbReference type="ARBA" id="ARBA00022837"/>
    </source>
</evidence>
<dbReference type="Gene3D" id="1.10.238.10">
    <property type="entry name" value="EF-hand"/>
    <property type="match status" value="1"/>
</dbReference>
<keyword evidence="5" id="KW-1185">Reference proteome</keyword>